<feature type="domain" description="Protein kinase" evidence="2">
    <location>
        <begin position="349"/>
        <end position="636"/>
    </location>
</feature>
<organism evidence="3 4">
    <name type="scientific">Sphagnum jensenii</name>
    <dbReference type="NCBI Taxonomy" id="128206"/>
    <lineage>
        <taxon>Eukaryota</taxon>
        <taxon>Viridiplantae</taxon>
        <taxon>Streptophyta</taxon>
        <taxon>Embryophyta</taxon>
        <taxon>Bryophyta</taxon>
        <taxon>Sphagnophytina</taxon>
        <taxon>Sphagnopsida</taxon>
        <taxon>Sphagnales</taxon>
        <taxon>Sphagnaceae</taxon>
        <taxon>Sphagnum</taxon>
    </lineage>
</organism>
<feature type="compositionally biased region" description="Acidic residues" evidence="1">
    <location>
        <begin position="1"/>
        <end position="19"/>
    </location>
</feature>
<gene>
    <name evidence="3" type="ORF">CSSPJE1EN1_LOCUS14349</name>
</gene>
<reference evidence="3 4" key="1">
    <citation type="submission" date="2024-02" db="EMBL/GenBank/DDBJ databases">
        <authorList>
            <consortium name="ELIXIR-Norway"/>
            <consortium name="Elixir Norway"/>
        </authorList>
    </citation>
    <scope>NUCLEOTIDE SEQUENCE [LARGE SCALE GENOMIC DNA]</scope>
</reference>
<feature type="region of interest" description="Disordered" evidence="1">
    <location>
        <begin position="1"/>
        <end position="87"/>
    </location>
</feature>
<dbReference type="CDD" id="cd13999">
    <property type="entry name" value="STKc_MAP3K-like"/>
    <property type="match status" value="1"/>
</dbReference>
<dbReference type="InterPro" id="IPR008271">
    <property type="entry name" value="Ser/Thr_kinase_AS"/>
</dbReference>
<evidence type="ECO:0000313" key="4">
    <source>
        <dbReference type="Proteomes" id="UP001497444"/>
    </source>
</evidence>
<dbReference type="EMBL" id="OZ020097">
    <property type="protein sequence ID" value="CAK9268871.1"/>
    <property type="molecule type" value="Genomic_DNA"/>
</dbReference>
<feature type="region of interest" description="Disordered" evidence="1">
    <location>
        <begin position="119"/>
        <end position="148"/>
    </location>
</feature>
<keyword evidence="4" id="KW-1185">Reference proteome</keyword>
<dbReference type="PANTHER" id="PTHR44329">
    <property type="entry name" value="SERINE/THREONINE-PROTEIN KINASE TNNI3K-RELATED"/>
    <property type="match status" value="1"/>
</dbReference>
<dbReference type="SMART" id="SM00220">
    <property type="entry name" value="S_TKc"/>
    <property type="match status" value="1"/>
</dbReference>
<dbReference type="Gene3D" id="1.10.510.10">
    <property type="entry name" value="Transferase(Phosphotransferase) domain 1"/>
    <property type="match status" value="1"/>
</dbReference>
<sequence>MGSIEEQVEANDSEEEVEADDSKGRWWRLMTVKANDSEDEVEADDSEEEVEANDSEEEVEVDDSEDYNLTDSTEQEGPRSPFHSQVGRSSIPALDMDASCSQVPQDVHREFHELGLLETAKNKKKQHENEFTELKSSSESLKEPNLTKVDGPSTYLELGTKSLKNVENMISIQSSNSVLINQLQCHYLFDKLRESLNDAKACIDGLSPQNIQRSCCILESLAQTWKEGEMLVGDCCDAQWIQVAMILANAKEHFTSLIFKLRLYMQLFQSIFKEGATKEFLIKLQDQKWSDDVKDEEFPIIDEKALEDQQWLLSRLIEVGSIDSENLIKRLNHPGKIDAWKVAHKIIQRVPYSQIGKGGSTTVHKVVWLGKHFAEKCFFGPESKHFQEEASLLARLSHPNILPLFCFVTKAHSCSLVTELMDEDLHGLMLRRLDNHEIQGVPFKLLEAIDIMLQVAEGMHYLHQNKVVHRDLKSMNILVNCDGHDGHVYAKVADFGLSKTKESSCTYSNLTMDMGTTRWMAPELFGNFDQSVPIQVYQETKHPSLSNEQISKRYPFKVDIYSFGMVCYEILTGNIPFPDHTSMMELRKKIKDGLRPNLPEQCPQQLSKLIRACYHSDPTTRPSFFEICVELRHIMCSLMIGCTL</sequence>
<dbReference type="PROSITE" id="PS50011">
    <property type="entry name" value="PROTEIN_KINASE_DOM"/>
    <property type="match status" value="1"/>
</dbReference>
<dbReference type="SUPFAM" id="SSF56112">
    <property type="entry name" value="Protein kinase-like (PK-like)"/>
    <property type="match status" value="1"/>
</dbReference>
<dbReference type="InterPro" id="IPR000719">
    <property type="entry name" value="Prot_kinase_dom"/>
</dbReference>
<dbReference type="InterPro" id="IPR051681">
    <property type="entry name" value="Ser/Thr_Kinases-Pseudokinases"/>
</dbReference>
<dbReference type="PROSITE" id="PS00108">
    <property type="entry name" value="PROTEIN_KINASE_ST"/>
    <property type="match status" value="1"/>
</dbReference>
<dbReference type="InterPro" id="IPR011009">
    <property type="entry name" value="Kinase-like_dom_sf"/>
</dbReference>
<evidence type="ECO:0000313" key="3">
    <source>
        <dbReference type="EMBL" id="CAK9268871.1"/>
    </source>
</evidence>
<accession>A0ABP0WSU2</accession>
<proteinExistence type="predicted"/>
<evidence type="ECO:0000256" key="1">
    <source>
        <dbReference type="SAM" id="MobiDB-lite"/>
    </source>
</evidence>
<feature type="compositionally biased region" description="Acidic residues" evidence="1">
    <location>
        <begin position="37"/>
        <end position="68"/>
    </location>
</feature>
<name>A0ABP0WSU2_9BRYO</name>
<dbReference type="InterPro" id="IPR001245">
    <property type="entry name" value="Ser-Thr/Tyr_kinase_cat_dom"/>
</dbReference>
<dbReference type="Proteomes" id="UP001497444">
    <property type="component" value="Chromosome 2"/>
</dbReference>
<dbReference type="Pfam" id="PF07714">
    <property type="entry name" value="PK_Tyr_Ser-Thr"/>
    <property type="match status" value="1"/>
</dbReference>
<dbReference type="PANTHER" id="PTHR44329:SF260">
    <property type="entry name" value="PROTEIN KINASE DOMAIN-CONTAINING PROTEIN"/>
    <property type="match status" value="1"/>
</dbReference>
<evidence type="ECO:0000259" key="2">
    <source>
        <dbReference type="PROSITE" id="PS50011"/>
    </source>
</evidence>
<protein>
    <recommendedName>
        <fullName evidence="2">Protein kinase domain-containing protein</fullName>
    </recommendedName>
</protein>